<keyword evidence="2" id="KW-0378">Hydrolase</keyword>
<organism evidence="4 5">
    <name type="scientific">Penicillium cataractarum</name>
    <dbReference type="NCBI Taxonomy" id="2100454"/>
    <lineage>
        <taxon>Eukaryota</taxon>
        <taxon>Fungi</taxon>
        <taxon>Dikarya</taxon>
        <taxon>Ascomycota</taxon>
        <taxon>Pezizomycotina</taxon>
        <taxon>Eurotiomycetes</taxon>
        <taxon>Eurotiomycetidae</taxon>
        <taxon>Eurotiales</taxon>
        <taxon>Aspergillaceae</taxon>
        <taxon>Penicillium</taxon>
    </lineage>
</organism>
<keyword evidence="2" id="KW-0479">Metal-binding</keyword>
<evidence type="ECO:0000256" key="1">
    <source>
        <dbReference type="ARBA" id="ARBA00022997"/>
    </source>
</evidence>
<dbReference type="SUPFAM" id="SSF51556">
    <property type="entry name" value="Metallo-dependent hydrolases"/>
    <property type="match status" value="1"/>
</dbReference>
<comment type="similarity">
    <text evidence="2">Belongs to the metallo-dependent hydrolases superfamily. Peptidase M19 family.</text>
</comment>
<dbReference type="Pfam" id="PF01244">
    <property type="entry name" value="Peptidase_M19"/>
    <property type="match status" value="1"/>
</dbReference>
<dbReference type="PROSITE" id="PS51365">
    <property type="entry name" value="RENAL_DIPEPTIDASE_2"/>
    <property type="match status" value="1"/>
</dbReference>
<feature type="region of interest" description="Disordered" evidence="3">
    <location>
        <begin position="1"/>
        <end position="30"/>
    </location>
</feature>
<feature type="compositionally biased region" description="Basic and acidic residues" evidence="3">
    <location>
        <begin position="1"/>
        <end position="15"/>
    </location>
</feature>
<dbReference type="EC" id="3.4.13.19" evidence="2"/>
<dbReference type="Gene3D" id="3.20.20.140">
    <property type="entry name" value="Metal-dependent hydrolases"/>
    <property type="match status" value="1"/>
</dbReference>
<reference evidence="4" key="2">
    <citation type="journal article" date="2023" name="IMA Fungus">
        <title>Comparative genomic study of the Penicillium genus elucidates a diverse pangenome and 15 lateral gene transfer events.</title>
        <authorList>
            <person name="Petersen C."/>
            <person name="Sorensen T."/>
            <person name="Nielsen M.R."/>
            <person name="Sondergaard T.E."/>
            <person name="Sorensen J.L."/>
            <person name="Fitzpatrick D.A."/>
            <person name="Frisvad J.C."/>
            <person name="Nielsen K.L."/>
        </authorList>
    </citation>
    <scope>NUCLEOTIDE SEQUENCE</scope>
    <source>
        <strain evidence="4">IBT 29864</strain>
    </source>
</reference>
<gene>
    <name evidence="4" type="ORF">N7496_007593</name>
</gene>
<dbReference type="AlphaFoldDB" id="A0A9W9V9S3"/>
<dbReference type="RefSeq" id="XP_056555935.1">
    <property type="nucleotide sequence ID" value="XM_056700522.1"/>
</dbReference>
<dbReference type="PANTHER" id="PTHR10443:SF12">
    <property type="entry name" value="DIPEPTIDASE"/>
    <property type="match status" value="1"/>
</dbReference>
<dbReference type="EMBL" id="JAPZBS010000005">
    <property type="protein sequence ID" value="KAJ5371501.1"/>
    <property type="molecule type" value="Genomic_DNA"/>
</dbReference>
<dbReference type="GeneID" id="81439701"/>
<sequence>MDEKASLRDLPREKAAPASSTASPAAPATPKSSIRGWILLLGTLLAGGWFLWPHYCHHTRVLTIEDRVQHILSTTPLIDGHDDFPIQIRALFHNHINTPNFTEAFAHGTLPGHVDLPRLKKGHVGGTFWSVYVPCPTDWEDFSDENYAPSIRMTVEQVDLMSRIQKAFPEVFSLPPNGTTAMDAFRQGKIISPYGIEGLQSIGNSLAHLRMFYDLGVSYATLTHNCHNKYADAAIVEQPDGTLKLATPLWHGVSPAGQKVVAEMNRLGMIIDLAHVSVDTMRDVLGAGKTEWTGSRAPVIFSHSSAYALCPHPRNVPDDVLELVRQRNSIVMVNFAPDFISCHASGRENGMPDVDYAHATVERVADHIIHIGTVAGFDHVGLGSDFDGIPTVPKGLEDVSKFPNLIAELLRRGLTDEQAAKVAGGNLLRVWKEIDQVALKMQAEGALPEED</sequence>
<comment type="catalytic activity">
    <reaction evidence="2">
        <text>an L-aminoacyl-L-amino acid + H2O = 2 an L-alpha-amino acid</text>
        <dbReference type="Rhea" id="RHEA:48940"/>
        <dbReference type="ChEBI" id="CHEBI:15377"/>
        <dbReference type="ChEBI" id="CHEBI:59869"/>
        <dbReference type="ChEBI" id="CHEBI:77460"/>
        <dbReference type="EC" id="3.4.13.19"/>
    </reaction>
</comment>
<comment type="caution">
    <text evidence="4">The sequence shown here is derived from an EMBL/GenBank/DDBJ whole genome shotgun (WGS) entry which is preliminary data.</text>
</comment>
<dbReference type="Proteomes" id="UP001147782">
    <property type="component" value="Unassembled WGS sequence"/>
</dbReference>
<dbReference type="InterPro" id="IPR032466">
    <property type="entry name" value="Metal_Hydrolase"/>
</dbReference>
<keyword evidence="2" id="KW-0482">Metalloprotease</keyword>
<keyword evidence="2" id="KW-0862">Zinc</keyword>
<accession>A0A9W9V9S3</accession>
<dbReference type="PANTHER" id="PTHR10443">
    <property type="entry name" value="MICROSOMAL DIPEPTIDASE"/>
    <property type="match status" value="1"/>
</dbReference>
<keyword evidence="2" id="KW-0645">Protease</keyword>
<dbReference type="GO" id="GO:0070573">
    <property type="term" value="F:metallodipeptidase activity"/>
    <property type="evidence" value="ECO:0007669"/>
    <property type="project" value="InterPro"/>
</dbReference>
<protein>
    <recommendedName>
        <fullName evidence="2">Dipeptidase</fullName>
        <ecNumber evidence="2">3.4.13.19</ecNumber>
    </recommendedName>
</protein>
<comment type="cofactor">
    <cofactor evidence="2">
        <name>Zn(2+)</name>
        <dbReference type="ChEBI" id="CHEBI:29105"/>
    </cofactor>
</comment>
<dbReference type="InterPro" id="IPR008257">
    <property type="entry name" value="Pept_M19"/>
</dbReference>
<evidence type="ECO:0000256" key="3">
    <source>
        <dbReference type="SAM" id="MobiDB-lite"/>
    </source>
</evidence>
<keyword evidence="1 2" id="KW-0224">Dipeptidase</keyword>
<keyword evidence="5" id="KW-1185">Reference proteome</keyword>
<reference evidence="4" key="1">
    <citation type="submission" date="2022-11" db="EMBL/GenBank/DDBJ databases">
        <authorList>
            <person name="Petersen C."/>
        </authorList>
    </citation>
    <scope>NUCLEOTIDE SEQUENCE</scope>
    <source>
        <strain evidence="4">IBT 29864</strain>
    </source>
</reference>
<evidence type="ECO:0000256" key="2">
    <source>
        <dbReference type="RuleBase" id="RU341113"/>
    </source>
</evidence>
<dbReference type="CDD" id="cd01301">
    <property type="entry name" value="rDP_like"/>
    <property type="match status" value="1"/>
</dbReference>
<name>A0A9W9V9S3_9EURO</name>
<dbReference type="GO" id="GO:0006508">
    <property type="term" value="P:proteolysis"/>
    <property type="evidence" value="ECO:0007669"/>
    <property type="project" value="UniProtKB-KW"/>
</dbReference>
<evidence type="ECO:0000313" key="4">
    <source>
        <dbReference type="EMBL" id="KAJ5371501.1"/>
    </source>
</evidence>
<feature type="compositionally biased region" description="Low complexity" evidence="3">
    <location>
        <begin position="16"/>
        <end position="30"/>
    </location>
</feature>
<evidence type="ECO:0000313" key="5">
    <source>
        <dbReference type="Proteomes" id="UP001147782"/>
    </source>
</evidence>
<dbReference type="OrthoDB" id="445695at2759"/>
<dbReference type="GO" id="GO:0046872">
    <property type="term" value="F:metal ion binding"/>
    <property type="evidence" value="ECO:0007669"/>
    <property type="project" value="UniProtKB-UniRule"/>
</dbReference>
<proteinExistence type="inferred from homology"/>